<evidence type="ECO:0000313" key="3">
    <source>
        <dbReference type="Proteomes" id="UP001318860"/>
    </source>
</evidence>
<feature type="compositionally biased region" description="Basic residues" evidence="1">
    <location>
        <begin position="90"/>
        <end position="101"/>
    </location>
</feature>
<keyword evidence="3" id="KW-1185">Reference proteome</keyword>
<protein>
    <submittedName>
        <fullName evidence="2">Uncharacterized protein</fullName>
    </submittedName>
</protein>
<organism evidence="2 3">
    <name type="scientific">Rehmannia glutinosa</name>
    <name type="common">Chinese foxglove</name>
    <dbReference type="NCBI Taxonomy" id="99300"/>
    <lineage>
        <taxon>Eukaryota</taxon>
        <taxon>Viridiplantae</taxon>
        <taxon>Streptophyta</taxon>
        <taxon>Embryophyta</taxon>
        <taxon>Tracheophyta</taxon>
        <taxon>Spermatophyta</taxon>
        <taxon>Magnoliopsida</taxon>
        <taxon>eudicotyledons</taxon>
        <taxon>Gunneridae</taxon>
        <taxon>Pentapetalae</taxon>
        <taxon>asterids</taxon>
        <taxon>lamiids</taxon>
        <taxon>Lamiales</taxon>
        <taxon>Orobanchaceae</taxon>
        <taxon>Rehmannieae</taxon>
        <taxon>Rehmannia</taxon>
    </lineage>
</organism>
<accession>A0ABR0UNE2</accession>
<reference evidence="2 3" key="1">
    <citation type="journal article" date="2021" name="Comput. Struct. Biotechnol. J.">
        <title>De novo genome assembly of the potent medicinal plant Rehmannia glutinosa using nanopore technology.</title>
        <authorList>
            <person name="Ma L."/>
            <person name="Dong C."/>
            <person name="Song C."/>
            <person name="Wang X."/>
            <person name="Zheng X."/>
            <person name="Niu Y."/>
            <person name="Chen S."/>
            <person name="Feng W."/>
        </authorList>
    </citation>
    <scope>NUCLEOTIDE SEQUENCE [LARGE SCALE GENOMIC DNA]</scope>
    <source>
        <strain evidence="2">DH-2019</strain>
    </source>
</reference>
<sequence>MRELVVLQRSRSLKDPSASPHSWNSPSVVDMLLKRGKRDALVNGRRSVNVERPNERGKMSESAPIGPPVSNGAVAQLSTHNDEAATAVSNRRRVKREKSSRRSLGNDVKSWKNDHIQDGNHLAHHIVSRSSELIDKSVKKKGGYKQDWPLKTVANQLKDIPADSDDVALSCNHDERHAQVEQIAEETEANICSHGNNTNEEKSVNLVVQEEIALL</sequence>
<dbReference type="Proteomes" id="UP001318860">
    <property type="component" value="Unassembled WGS sequence"/>
</dbReference>
<evidence type="ECO:0000256" key="1">
    <source>
        <dbReference type="SAM" id="MobiDB-lite"/>
    </source>
</evidence>
<gene>
    <name evidence="2" type="ORF">DH2020_042311</name>
</gene>
<name>A0ABR0UNE2_REHGL</name>
<feature type="region of interest" description="Disordered" evidence="1">
    <location>
        <begin position="1"/>
        <end position="26"/>
    </location>
</feature>
<proteinExistence type="predicted"/>
<feature type="region of interest" description="Disordered" evidence="1">
    <location>
        <begin position="43"/>
        <end position="114"/>
    </location>
</feature>
<evidence type="ECO:0000313" key="2">
    <source>
        <dbReference type="EMBL" id="KAK6123966.1"/>
    </source>
</evidence>
<dbReference type="EMBL" id="JABTTQ020002432">
    <property type="protein sequence ID" value="KAK6123966.1"/>
    <property type="molecule type" value="Genomic_DNA"/>
</dbReference>
<feature type="compositionally biased region" description="Basic and acidic residues" evidence="1">
    <location>
        <begin position="48"/>
        <end position="59"/>
    </location>
</feature>
<comment type="caution">
    <text evidence="2">The sequence shown here is derived from an EMBL/GenBank/DDBJ whole genome shotgun (WGS) entry which is preliminary data.</text>
</comment>